<reference evidence="19" key="1">
    <citation type="journal article" date="2014" name="Science">
        <title>Ancient hybridizations among the ancestral genomes of bread wheat.</title>
        <authorList>
            <consortium name="International Wheat Genome Sequencing Consortium,"/>
            <person name="Marcussen T."/>
            <person name="Sandve S.R."/>
            <person name="Heier L."/>
            <person name="Spannagl M."/>
            <person name="Pfeifer M."/>
            <person name="Jakobsen K.S."/>
            <person name="Wulff B.B."/>
            <person name="Steuernagel B."/>
            <person name="Mayer K.F."/>
            <person name="Olsen O.A."/>
        </authorList>
    </citation>
    <scope>NUCLEOTIDE SEQUENCE [LARGE SCALE GENOMIC DNA]</scope>
    <source>
        <strain evidence="19">cv. AL8/78</strain>
    </source>
</reference>
<feature type="domain" description="PEP-utilising enzyme C-terminal" evidence="17">
    <location>
        <begin position="659"/>
        <end position="1032"/>
    </location>
</feature>
<evidence type="ECO:0000256" key="14">
    <source>
        <dbReference type="SAM" id="MobiDB-lite"/>
    </source>
</evidence>
<dbReference type="Gene3D" id="3.20.20.60">
    <property type="entry name" value="Phosphoenolpyruvate-binding domains"/>
    <property type="match status" value="1"/>
</dbReference>
<dbReference type="InterPro" id="IPR008279">
    <property type="entry name" value="PEP-util_enz_mobile_dom"/>
</dbReference>
<dbReference type="EnsemblPlants" id="AET1Gv20615300.20">
    <property type="protein sequence ID" value="AET1Gv20615300.20"/>
    <property type="gene ID" value="AET1Gv20615300"/>
</dbReference>
<evidence type="ECO:0000313" key="18">
    <source>
        <dbReference type="EnsemblPlants" id="AET1Gv20615300.20"/>
    </source>
</evidence>
<keyword evidence="19" id="KW-1185">Reference proteome</keyword>
<reference evidence="19" key="2">
    <citation type="journal article" date="2017" name="Nat. Plants">
        <title>The Aegilops tauschii genome reveals multiple impacts of transposons.</title>
        <authorList>
            <person name="Zhao G."/>
            <person name="Zou C."/>
            <person name="Li K."/>
            <person name="Wang K."/>
            <person name="Li T."/>
            <person name="Gao L."/>
            <person name="Zhang X."/>
            <person name="Wang H."/>
            <person name="Yang Z."/>
            <person name="Liu X."/>
            <person name="Jiang W."/>
            <person name="Mao L."/>
            <person name="Kong X."/>
            <person name="Jiao Y."/>
            <person name="Jia J."/>
        </authorList>
    </citation>
    <scope>NUCLEOTIDE SEQUENCE [LARGE SCALE GENOMIC DNA]</scope>
    <source>
        <strain evidence="19">cv. AL8/78</strain>
    </source>
</reference>
<feature type="active site" description="Tele-phosphohistidine intermediate" evidence="11">
    <location>
        <position position="597"/>
    </location>
</feature>
<comment type="catalytic activity">
    <reaction evidence="10">
        <text>pyruvate + phosphate + ATP = phosphoenolpyruvate + AMP + diphosphate + H(+)</text>
        <dbReference type="Rhea" id="RHEA:10756"/>
        <dbReference type="ChEBI" id="CHEBI:15361"/>
        <dbReference type="ChEBI" id="CHEBI:15378"/>
        <dbReference type="ChEBI" id="CHEBI:30616"/>
        <dbReference type="ChEBI" id="CHEBI:33019"/>
        <dbReference type="ChEBI" id="CHEBI:43474"/>
        <dbReference type="ChEBI" id="CHEBI:58702"/>
        <dbReference type="ChEBI" id="CHEBI:456215"/>
        <dbReference type="EC" id="2.7.9.1"/>
    </reaction>
</comment>
<feature type="domain" description="Pyruvate phosphate dikinase AMP/ATP-binding" evidence="16">
    <location>
        <begin position="159"/>
        <end position="194"/>
    </location>
</feature>
<evidence type="ECO:0000256" key="5">
    <source>
        <dbReference type="ARBA" id="ARBA00022723"/>
    </source>
</evidence>
<dbReference type="InterPro" id="IPR023151">
    <property type="entry name" value="PEP_util_CS"/>
</dbReference>
<dbReference type="Gene3D" id="1.10.189.10">
    <property type="entry name" value="Pyruvate Phosphate Dikinase, domain 2"/>
    <property type="match status" value="1"/>
</dbReference>
<dbReference type="PIRSF" id="PIRSF000853">
    <property type="entry name" value="PPDK"/>
    <property type="match status" value="1"/>
</dbReference>
<feature type="domain" description="PEP-utilising enzyme mobile" evidence="15">
    <location>
        <begin position="565"/>
        <end position="645"/>
    </location>
</feature>
<feature type="domain" description="Pyruvate phosphate dikinase AMP/ATP-binding" evidence="16">
    <location>
        <begin position="209"/>
        <end position="431"/>
    </location>
</feature>
<keyword evidence="5 13" id="KW-0479">Metal-binding</keyword>
<dbReference type="InterPro" id="IPR002192">
    <property type="entry name" value="PPDK_AMP/ATP-bd"/>
</dbReference>
<dbReference type="FunFam" id="3.30.470.20:FF:000038">
    <property type="entry name" value="Pyruvate, phosphate dikinase, chloroplastic"/>
    <property type="match status" value="1"/>
</dbReference>
<comment type="cofactor">
    <cofactor evidence="1 13">
        <name>Mg(2+)</name>
        <dbReference type="ChEBI" id="CHEBI:18420"/>
    </cofactor>
</comment>
<dbReference type="InterPro" id="IPR010121">
    <property type="entry name" value="Pyruvate_phosphate_dikinase"/>
</dbReference>
<evidence type="ECO:0000313" key="19">
    <source>
        <dbReference type="Proteomes" id="UP000015105"/>
    </source>
</evidence>
<dbReference type="GO" id="GO:0050242">
    <property type="term" value="F:pyruvate, phosphate dikinase activity"/>
    <property type="evidence" value="ECO:0007669"/>
    <property type="project" value="UniProtKB-EC"/>
</dbReference>
<dbReference type="GO" id="GO:0005524">
    <property type="term" value="F:ATP binding"/>
    <property type="evidence" value="ECO:0007669"/>
    <property type="project" value="UniProtKB-KW"/>
</dbReference>
<dbReference type="Pfam" id="PF00391">
    <property type="entry name" value="PEP-utilizers"/>
    <property type="match status" value="1"/>
</dbReference>
<feature type="binding site" evidence="13">
    <location>
        <position position="913"/>
    </location>
    <ligand>
        <name>Mg(2+)</name>
        <dbReference type="ChEBI" id="CHEBI:18420"/>
    </ligand>
</feature>
<feature type="binding site" evidence="12">
    <location>
        <position position="760"/>
    </location>
    <ligand>
        <name>substrate</name>
    </ligand>
</feature>
<reference evidence="18" key="4">
    <citation type="submission" date="2019-03" db="UniProtKB">
        <authorList>
            <consortium name="EnsemblPlants"/>
        </authorList>
    </citation>
    <scope>IDENTIFICATION</scope>
</reference>
<dbReference type="InterPro" id="IPR018274">
    <property type="entry name" value="PEP_util_AS"/>
</dbReference>
<dbReference type="NCBIfam" id="NF004531">
    <property type="entry name" value="PRK05878.1"/>
    <property type="match status" value="1"/>
</dbReference>
<dbReference type="Proteomes" id="UP000015105">
    <property type="component" value="Chromosome 1D"/>
</dbReference>
<keyword evidence="4" id="KW-0808">Transferase</keyword>
<comment type="similarity">
    <text evidence="2">Belongs to the PEP-utilizing enzyme family.</text>
</comment>
<keyword evidence="9 13" id="KW-0460">Magnesium</keyword>
<dbReference type="GO" id="GO:0009507">
    <property type="term" value="C:chloroplast"/>
    <property type="evidence" value="ECO:0007669"/>
    <property type="project" value="EnsemblPlants"/>
</dbReference>
<dbReference type="GO" id="GO:0016301">
    <property type="term" value="F:kinase activity"/>
    <property type="evidence" value="ECO:0007669"/>
    <property type="project" value="UniProtKB-KW"/>
</dbReference>
<evidence type="ECO:0000256" key="6">
    <source>
        <dbReference type="ARBA" id="ARBA00022741"/>
    </source>
</evidence>
<dbReference type="Gene3D" id="1.20.80.30">
    <property type="match status" value="1"/>
</dbReference>
<evidence type="ECO:0000256" key="4">
    <source>
        <dbReference type="ARBA" id="ARBA00022679"/>
    </source>
</evidence>
<evidence type="ECO:0000256" key="10">
    <source>
        <dbReference type="ARBA" id="ARBA00048103"/>
    </source>
</evidence>
<dbReference type="GO" id="GO:0046872">
    <property type="term" value="F:metal ion binding"/>
    <property type="evidence" value="ECO:0007669"/>
    <property type="project" value="UniProtKB-KW"/>
</dbReference>
<keyword evidence="7" id="KW-0418">Kinase</keyword>
<sequence>CHGQYIPRPPDSPVRLPFLRAISPRSHALPPIRTHTHKHTQIHLPRSSTPVVLPHRWSSTALPPSSAQLRSGEVGRMPSVSRAVCVQRPTTSGGGRSREAARSVAAPRARQAKSKAVTHPARGRHCSPPNAVAAPMPATKKRVFHFGKGKSEGNKAMKDLLGGKGANLAEMASIGLSVPPGFTVSTEACEQYQAAGRALPPGLWEETLEGLRWVEEYMGARLGDPARPLLLSVRSGAAVSMPGMMDTVLNLGLNDEVAAGLAAKSGDRFAYDSYRRFLDMFGNVVMDIPHALFEEKLEAMKAAKGVDNDTDLTANDLRELVGQYKNVYVEAKGEQFPSDPKRQLQLAVLAVFDSWDSPRANKYRSINQITGLRGTAVNVQCMVFGNMGNTSGTGVLFTRNPSTGEKKLYGEFLVNAQGEDVVAGIRTPEDLDAMRDHMPEAYAELVENCEILESHYKEMMDIEFTVQENRLWMLQCRSGKRTGTGAVKIAVDMVNEALVDRNTAIKMVEPGHLDQLLHPQFANPEAASYKGKVITTGLPASPGAAVGQIVFTAEDAEAWHAQGKSAILVRTETSPEDVGGMHAAAGILTARGGMTSHAAVVARGWGKCCVSGCSSIRVNEIEKVVAIEDKMLYEGDWISLNGSTGEVILGKQPLSPPALSADLETFMSWVDEVRQLKVMANADTPGDALAARKNGAEGIGLCRTEHMFFASDERIKAVRQMIMAPTVELRQKALDRLLPYQRSDFEGIFRAMDGLPVTIRLLDPPLHEFLPEGHVEDIVRELCAETGAAEDDVLARMEKLSEVNPMLGFRGCRLGISYPELTEMQARAIFEAAISMTNQGIQVFPEIMVPLVGTPQELGHQVALIRQIANNVFTNMGKTIDYKVGTMIEIPRAALVADEIAEQAEFFSFGTNDLTQMTFGYSRDDVGKFLPIYLAQGILQHDPFEVLDQRGVGELVKIATERGRKARPNLKVSIPPRTLSVVQNSFLVHLTDRFRVSKQVGICGEHGGEPSSVAFFAKAGLDYVSCSPFRVP</sequence>
<dbReference type="FunFam" id="3.50.30.10:FF:000009">
    <property type="entry name" value="Pyruvate, phosphate dikinase, chloroplastic"/>
    <property type="match status" value="1"/>
</dbReference>
<dbReference type="Gene3D" id="3.30.470.20">
    <property type="entry name" value="ATP-grasp fold, B domain"/>
    <property type="match status" value="1"/>
</dbReference>
<feature type="binding site" evidence="13">
    <location>
        <position position="889"/>
    </location>
    <ligand>
        <name>Mg(2+)</name>
        <dbReference type="ChEBI" id="CHEBI:18420"/>
    </ligand>
</feature>
<feature type="binding site" evidence="12">
    <location>
        <position position="889"/>
    </location>
    <ligand>
        <name>substrate</name>
    </ligand>
</feature>
<proteinExistence type="inferred from homology"/>
<dbReference type="InterPro" id="IPR000121">
    <property type="entry name" value="PEP_util_C"/>
</dbReference>
<dbReference type="SUPFAM" id="SSF52009">
    <property type="entry name" value="Phosphohistidine domain"/>
    <property type="match status" value="1"/>
</dbReference>
<dbReference type="Pfam" id="PF01326">
    <property type="entry name" value="PPDK_N"/>
    <property type="match status" value="3"/>
</dbReference>
<dbReference type="InterPro" id="IPR040442">
    <property type="entry name" value="Pyrv_kinase-like_dom_sf"/>
</dbReference>
<feature type="binding site" evidence="12">
    <location>
        <position position="910"/>
    </location>
    <ligand>
        <name>substrate</name>
    </ligand>
</feature>
<organism evidence="18 19">
    <name type="scientific">Aegilops tauschii subsp. strangulata</name>
    <name type="common">Goatgrass</name>
    <dbReference type="NCBI Taxonomy" id="200361"/>
    <lineage>
        <taxon>Eukaryota</taxon>
        <taxon>Viridiplantae</taxon>
        <taxon>Streptophyta</taxon>
        <taxon>Embryophyta</taxon>
        <taxon>Tracheophyta</taxon>
        <taxon>Spermatophyta</taxon>
        <taxon>Magnoliopsida</taxon>
        <taxon>Liliopsida</taxon>
        <taxon>Poales</taxon>
        <taxon>Poaceae</taxon>
        <taxon>BOP clade</taxon>
        <taxon>Pooideae</taxon>
        <taxon>Triticodae</taxon>
        <taxon>Triticeae</taxon>
        <taxon>Triticinae</taxon>
        <taxon>Aegilops</taxon>
    </lineage>
</organism>
<evidence type="ECO:0000256" key="8">
    <source>
        <dbReference type="ARBA" id="ARBA00022840"/>
    </source>
</evidence>
<dbReference type="PANTHER" id="PTHR22931:SF9">
    <property type="entry name" value="PYRUVATE, PHOSPHATE DIKINASE 1, CHLOROPLASTIC"/>
    <property type="match status" value="1"/>
</dbReference>
<dbReference type="NCBIfam" id="TIGR01828">
    <property type="entry name" value="pyru_phos_dikin"/>
    <property type="match status" value="1"/>
</dbReference>
<dbReference type="SUPFAM" id="SSF56059">
    <property type="entry name" value="Glutathione synthetase ATP-binding domain-like"/>
    <property type="match status" value="1"/>
</dbReference>
<protein>
    <recommendedName>
        <fullName evidence="3">pyruvate, phosphate dikinase</fullName>
        <ecNumber evidence="3">2.7.9.1</ecNumber>
    </recommendedName>
</protein>
<accession>A0A452Z2X4</accession>
<dbReference type="AlphaFoldDB" id="A0A452Z2X4"/>
<feature type="binding site" evidence="12">
    <location>
        <position position="913"/>
    </location>
    <ligand>
        <name>substrate</name>
    </ligand>
</feature>
<dbReference type="PROSITE" id="PS00370">
    <property type="entry name" value="PEP_ENZYMES_PHOS_SITE"/>
    <property type="match status" value="1"/>
</dbReference>
<dbReference type="EC" id="2.7.9.1" evidence="3"/>
<feature type="binding site" evidence="12">
    <location>
        <position position="912"/>
    </location>
    <ligand>
        <name>substrate</name>
    </ligand>
</feature>
<feature type="active site" description="Proton donor" evidence="11">
    <location>
        <position position="1003"/>
    </location>
</feature>
<feature type="binding site" evidence="12">
    <location>
        <position position="703"/>
    </location>
    <ligand>
        <name>substrate</name>
    </ligand>
</feature>
<dbReference type="Gramene" id="AET1Gv20615300.20">
    <property type="protein sequence ID" value="AET1Gv20615300.20"/>
    <property type="gene ID" value="AET1Gv20615300"/>
</dbReference>
<evidence type="ECO:0000256" key="2">
    <source>
        <dbReference type="ARBA" id="ARBA00007837"/>
    </source>
</evidence>
<dbReference type="PANTHER" id="PTHR22931">
    <property type="entry name" value="PHOSPHOENOLPYRUVATE DIKINASE-RELATED"/>
    <property type="match status" value="1"/>
</dbReference>
<reference evidence="18" key="3">
    <citation type="journal article" date="2017" name="Nature">
        <title>Genome sequence of the progenitor of the wheat D genome Aegilops tauschii.</title>
        <authorList>
            <person name="Luo M.C."/>
            <person name="Gu Y.Q."/>
            <person name="Puiu D."/>
            <person name="Wang H."/>
            <person name="Twardziok S.O."/>
            <person name="Deal K.R."/>
            <person name="Huo N."/>
            <person name="Zhu T."/>
            <person name="Wang L."/>
            <person name="Wang Y."/>
            <person name="McGuire P.E."/>
            <person name="Liu S."/>
            <person name="Long H."/>
            <person name="Ramasamy R.K."/>
            <person name="Rodriguez J.C."/>
            <person name="Van S.L."/>
            <person name="Yuan L."/>
            <person name="Wang Z."/>
            <person name="Xia Z."/>
            <person name="Xiao L."/>
            <person name="Anderson O.D."/>
            <person name="Ouyang S."/>
            <person name="Liang Y."/>
            <person name="Zimin A.V."/>
            <person name="Pertea G."/>
            <person name="Qi P."/>
            <person name="Bennetzen J.L."/>
            <person name="Dai X."/>
            <person name="Dawson M.W."/>
            <person name="Muller H.G."/>
            <person name="Kugler K."/>
            <person name="Rivarola-Duarte L."/>
            <person name="Spannagl M."/>
            <person name="Mayer K.F.X."/>
            <person name="Lu F.H."/>
            <person name="Bevan M.W."/>
            <person name="Leroy P."/>
            <person name="Li P."/>
            <person name="You F.M."/>
            <person name="Sun Q."/>
            <person name="Liu Z."/>
            <person name="Lyons E."/>
            <person name="Wicker T."/>
            <person name="Salzberg S.L."/>
            <person name="Devos K.M."/>
            <person name="Dvorak J."/>
        </authorList>
    </citation>
    <scope>NUCLEOTIDE SEQUENCE [LARGE SCALE GENOMIC DNA]</scope>
    <source>
        <strain evidence="18">cv. AL8/78</strain>
    </source>
</reference>
<dbReference type="SUPFAM" id="SSF51621">
    <property type="entry name" value="Phosphoenolpyruvate/pyruvate domain"/>
    <property type="match status" value="2"/>
</dbReference>
<dbReference type="GO" id="GO:0005829">
    <property type="term" value="C:cytosol"/>
    <property type="evidence" value="ECO:0007669"/>
    <property type="project" value="EnsemblPlants"/>
</dbReference>
<evidence type="ECO:0000256" key="9">
    <source>
        <dbReference type="ARBA" id="ARBA00022842"/>
    </source>
</evidence>
<dbReference type="STRING" id="200361.A0A452Z2X4"/>
<keyword evidence="6" id="KW-0547">Nucleotide-binding</keyword>
<keyword evidence="8" id="KW-0067">ATP-binding</keyword>
<evidence type="ECO:0000256" key="3">
    <source>
        <dbReference type="ARBA" id="ARBA00011994"/>
    </source>
</evidence>
<evidence type="ECO:0000259" key="17">
    <source>
        <dbReference type="Pfam" id="PF02896"/>
    </source>
</evidence>
<evidence type="ECO:0000256" key="1">
    <source>
        <dbReference type="ARBA" id="ARBA00001946"/>
    </source>
</evidence>
<name>A0A452Z2X4_AEGTS</name>
<feature type="region of interest" description="Disordered" evidence="14">
    <location>
        <begin position="87"/>
        <end position="134"/>
    </location>
</feature>
<evidence type="ECO:0000259" key="15">
    <source>
        <dbReference type="Pfam" id="PF00391"/>
    </source>
</evidence>
<dbReference type="InterPro" id="IPR036637">
    <property type="entry name" value="Phosphohistidine_dom_sf"/>
</dbReference>
<evidence type="ECO:0000256" key="7">
    <source>
        <dbReference type="ARBA" id="ARBA00022777"/>
    </source>
</evidence>
<dbReference type="Pfam" id="PF02896">
    <property type="entry name" value="PEP-utilizers_C"/>
    <property type="match status" value="1"/>
</dbReference>
<dbReference type="InterPro" id="IPR015813">
    <property type="entry name" value="Pyrv/PenolPyrv_kinase-like_dom"/>
</dbReference>
<dbReference type="Gene3D" id="3.30.1490.20">
    <property type="entry name" value="ATP-grasp fold, A domain"/>
    <property type="match status" value="1"/>
</dbReference>
<dbReference type="PROSITE" id="PS00742">
    <property type="entry name" value="PEP_ENZYMES_2"/>
    <property type="match status" value="1"/>
</dbReference>
<evidence type="ECO:0000256" key="13">
    <source>
        <dbReference type="PIRSR" id="PIRSR000853-3"/>
    </source>
</evidence>
<dbReference type="Gene3D" id="3.50.30.10">
    <property type="entry name" value="Phosphohistidine domain"/>
    <property type="match status" value="1"/>
</dbReference>
<evidence type="ECO:0000259" key="16">
    <source>
        <dbReference type="Pfam" id="PF01326"/>
    </source>
</evidence>
<reference evidence="18" key="5">
    <citation type="journal article" date="2021" name="G3 (Bethesda)">
        <title>Aegilops tauschii genome assembly Aet v5.0 features greater sequence contiguity and improved annotation.</title>
        <authorList>
            <person name="Wang L."/>
            <person name="Zhu T."/>
            <person name="Rodriguez J.C."/>
            <person name="Deal K.R."/>
            <person name="Dubcovsky J."/>
            <person name="McGuire P.E."/>
            <person name="Lux T."/>
            <person name="Spannagl M."/>
            <person name="Mayer K.F.X."/>
            <person name="Baldrich P."/>
            <person name="Meyers B.C."/>
            <person name="Huo N."/>
            <person name="Gu Y.Q."/>
            <person name="Zhou H."/>
            <person name="Devos K.M."/>
            <person name="Bennetzen J.L."/>
            <person name="Unver T."/>
            <person name="Budak H."/>
            <person name="Gulick P.J."/>
            <person name="Galiba G."/>
            <person name="Kalapos B."/>
            <person name="Nelson D.R."/>
            <person name="Li P."/>
            <person name="You F.M."/>
            <person name="Luo M.C."/>
            <person name="Dvorak J."/>
        </authorList>
    </citation>
    <scope>NUCLEOTIDE SEQUENCE [LARGE SCALE GENOMIC DNA]</scope>
    <source>
        <strain evidence="18">cv. AL8/78</strain>
    </source>
</reference>
<feature type="binding site" evidence="12">
    <location>
        <position position="911"/>
    </location>
    <ligand>
        <name>substrate</name>
    </ligand>
</feature>
<feature type="domain" description="Pyruvate phosphate dikinase AMP/ATP-binding" evidence="16">
    <location>
        <begin position="443"/>
        <end position="496"/>
    </location>
</feature>
<evidence type="ECO:0000256" key="12">
    <source>
        <dbReference type="PIRSR" id="PIRSR000853-2"/>
    </source>
</evidence>
<evidence type="ECO:0000256" key="11">
    <source>
        <dbReference type="PIRSR" id="PIRSR000853-1"/>
    </source>
</evidence>
<dbReference type="InterPro" id="IPR013815">
    <property type="entry name" value="ATP_grasp_subdomain_1"/>
</dbReference>